<feature type="binding site" evidence="7">
    <location>
        <position position="690"/>
    </location>
    <ligand>
        <name>Zn(2+)</name>
        <dbReference type="ChEBI" id="CHEBI:29105"/>
        <note>catalytic</note>
    </ligand>
</feature>
<dbReference type="GO" id="GO:0022407">
    <property type="term" value="P:regulation of cell-cell adhesion"/>
    <property type="evidence" value="ECO:0007669"/>
    <property type="project" value="TreeGrafter"/>
</dbReference>
<dbReference type="GO" id="GO:0002693">
    <property type="term" value="P:positive regulation of cellular extravasation"/>
    <property type="evidence" value="ECO:0007669"/>
    <property type="project" value="TreeGrafter"/>
</dbReference>
<evidence type="ECO:0000256" key="3">
    <source>
        <dbReference type="ARBA" id="ARBA00022989"/>
    </source>
</evidence>
<dbReference type="InterPro" id="IPR034027">
    <property type="entry name" value="Reprolysin_adamalysin"/>
</dbReference>
<dbReference type="PROSITE" id="PS50215">
    <property type="entry name" value="ADAM_MEPRO"/>
    <property type="match status" value="1"/>
</dbReference>
<feature type="active site" evidence="7">
    <location>
        <position position="687"/>
    </location>
</feature>
<dbReference type="SUPFAM" id="SSF55486">
    <property type="entry name" value="Metalloproteases ('zincins'), catalytic domain"/>
    <property type="match status" value="1"/>
</dbReference>
<comment type="subcellular location">
    <subcellularLocation>
        <location evidence="1">Membrane</location>
        <topology evidence="1">Single-pass membrane protein</topology>
    </subcellularLocation>
</comment>
<dbReference type="InterPro" id="IPR024079">
    <property type="entry name" value="MetalloPept_cat_dom_sf"/>
</dbReference>
<dbReference type="Pfam" id="PF01562">
    <property type="entry name" value="Pep_M12B_propep"/>
    <property type="match status" value="1"/>
</dbReference>
<dbReference type="InterPro" id="IPR001762">
    <property type="entry name" value="Disintegrin_dom"/>
</dbReference>
<dbReference type="Gene3D" id="3.40.390.10">
    <property type="entry name" value="Collagenase (Catalytic Domain)"/>
    <property type="match status" value="1"/>
</dbReference>
<dbReference type="GO" id="GO:0007229">
    <property type="term" value="P:integrin-mediated signaling pathway"/>
    <property type="evidence" value="ECO:0007669"/>
    <property type="project" value="UniProtKB-KW"/>
</dbReference>
<dbReference type="Pfam" id="PF01421">
    <property type="entry name" value="Reprolysin"/>
    <property type="match status" value="1"/>
</dbReference>
<evidence type="ECO:0000256" key="1">
    <source>
        <dbReference type="ARBA" id="ARBA00004167"/>
    </source>
</evidence>
<evidence type="ECO:0000259" key="10">
    <source>
        <dbReference type="PROSITE" id="PS50215"/>
    </source>
</evidence>
<dbReference type="Gene3D" id="4.10.70.10">
    <property type="entry name" value="Disintegrin domain"/>
    <property type="match status" value="1"/>
</dbReference>
<dbReference type="CDD" id="cd04269">
    <property type="entry name" value="ZnMc_adamalysin_II_like"/>
    <property type="match status" value="1"/>
</dbReference>
<feature type="disulfide bond" evidence="6">
    <location>
        <begin position="964"/>
        <end position="973"/>
    </location>
</feature>
<keyword evidence="12" id="KW-1185">Reference proteome</keyword>
<feature type="binding site" evidence="7">
    <location>
        <position position="686"/>
    </location>
    <ligand>
        <name>Zn(2+)</name>
        <dbReference type="ChEBI" id="CHEBI:29105"/>
        <note>catalytic</note>
    </ligand>
</feature>
<dbReference type="STRING" id="240159.A0A4U5VC86"/>
<dbReference type="GO" id="GO:0050839">
    <property type="term" value="F:cell adhesion molecule binding"/>
    <property type="evidence" value="ECO:0007669"/>
    <property type="project" value="TreeGrafter"/>
</dbReference>
<dbReference type="AlphaFoldDB" id="A0A4U5VC86"/>
<evidence type="ECO:0000256" key="5">
    <source>
        <dbReference type="ARBA" id="ARBA00023157"/>
    </source>
</evidence>
<feature type="compositionally biased region" description="Basic and acidic residues" evidence="8">
    <location>
        <begin position="67"/>
        <end position="84"/>
    </location>
</feature>
<dbReference type="Proteomes" id="UP000298787">
    <property type="component" value="Chromosome 17"/>
</dbReference>
<dbReference type="InterPro" id="IPR000742">
    <property type="entry name" value="EGF"/>
</dbReference>
<feature type="domain" description="EGF-like" evidence="9">
    <location>
        <begin position="942"/>
        <end position="974"/>
    </location>
</feature>
<dbReference type="GO" id="GO:0004222">
    <property type="term" value="F:metalloendopeptidase activity"/>
    <property type="evidence" value="ECO:0007669"/>
    <property type="project" value="InterPro"/>
</dbReference>
<dbReference type="Gene3D" id="1.10.418.10">
    <property type="entry name" value="Calponin-like domain"/>
    <property type="match status" value="1"/>
</dbReference>
<dbReference type="SMART" id="SM00050">
    <property type="entry name" value="DISIN"/>
    <property type="match status" value="1"/>
</dbReference>
<evidence type="ECO:0000256" key="6">
    <source>
        <dbReference type="PROSITE-ProRule" id="PRU00076"/>
    </source>
</evidence>
<protein>
    <submittedName>
        <fullName evidence="11">Disintegrin and metalloproteinase domain-containing protein 8</fullName>
    </submittedName>
</protein>
<name>A0A4U5VC86_COLLU</name>
<dbReference type="GO" id="GO:0046872">
    <property type="term" value="F:metal ion binding"/>
    <property type="evidence" value="ECO:0007669"/>
    <property type="project" value="UniProtKB-KW"/>
</dbReference>
<accession>A0A4U5VC86</accession>
<dbReference type="FunFam" id="3.40.390.10:FF:000002">
    <property type="entry name" value="Disintegrin and metalloproteinase domain-containing protein 22"/>
    <property type="match status" value="1"/>
</dbReference>
<comment type="caution">
    <text evidence="6">Lacks conserved residue(s) required for the propagation of feature annotation.</text>
</comment>
<evidence type="ECO:0000256" key="2">
    <source>
        <dbReference type="ARBA" id="ARBA00022692"/>
    </source>
</evidence>
<feature type="domain" description="Peptidase M12B" evidence="10">
    <location>
        <begin position="552"/>
        <end position="750"/>
    </location>
</feature>
<keyword evidence="11" id="KW-0401">Integrin</keyword>
<feature type="region of interest" description="Disordered" evidence="8">
    <location>
        <begin position="66"/>
        <end position="86"/>
    </location>
</feature>
<reference evidence="11 12" key="1">
    <citation type="submission" date="2019-01" db="EMBL/GenBank/DDBJ databases">
        <title>Genome Assembly of Collichthys lucidus.</title>
        <authorList>
            <person name="Cai M."/>
            <person name="Xiao S."/>
        </authorList>
    </citation>
    <scope>NUCLEOTIDE SEQUENCE [LARGE SCALE GENOMIC DNA]</scope>
    <source>
        <strain evidence="11">JT15FE1705JMU</strain>
        <tissue evidence="11">Muscle</tissue>
    </source>
</reference>
<dbReference type="EMBL" id="CM014094">
    <property type="protein sequence ID" value="TKS85518.1"/>
    <property type="molecule type" value="Genomic_DNA"/>
</dbReference>
<dbReference type="PROSITE" id="PS01186">
    <property type="entry name" value="EGF_2"/>
    <property type="match status" value="1"/>
</dbReference>
<dbReference type="PANTHER" id="PTHR11905:SF20">
    <property type="entry name" value="DISINTEGRIN AND METALLOPROTEINASE DOMAIN-CONTAINING PROTEIN 8"/>
    <property type="match status" value="1"/>
</dbReference>
<keyword evidence="3" id="KW-1133">Transmembrane helix</keyword>
<dbReference type="InterPro" id="IPR006586">
    <property type="entry name" value="ADAM_Cys-rich"/>
</dbReference>
<feature type="disulfide bond" evidence="6">
    <location>
        <begin position="946"/>
        <end position="956"/>
    </location>
</feature>
<dbReference type="SMART" id="SM00355">
    <property type="entry name" value="ZnF_C2H2"/>
    <property type="match status" value="3"/>
</dbReference>
<evidence type="ECO:0000313" key="11">
    <source>
        <dbReference type="EMBL" id="TKS85518.1"/>
    </source>
</evidence>
<dbReference type="GO" id="GO:0006954">
    <property type="term" value="P:inflammatory response"/>
    <property type="evidence" value="ECO:0007669"/>
    <property type="project" value="TreeGrafter"/>
</dbReference>
<evidence type="ECO:0000259" key="9">
    <source>
        <dbReference type="PROSITE" id="PS50026"/>
    </source>
</evidence>
<keyword evidence="5 6" id="KW-1015">Disulfide bond</keyword>
<dbReference type="GO" id="GO:0051044">
    <property type="term" value="P:positive regulation of membrane protein ectodomain proteolysis"/>
    <property type="evidence" value="ECO:0007669"/>
    <property type="project" value="TreeGrafter"/>
</dbReference>
<dbReference type="SMART" id="SM00608">
    <property type="entry name" value="ACR"/>
    <property type="match status" value="1"/>
</dbReference>
<dbReference type="InterPro" id="IPR036872">
    <property type="entry name" value="CH_dom_sf"/>
</dbReference>
<dbReference type="PANTHER" id="PTHR11905">
    <property type="entry name" value="ADAM A DISINTEGRIN AND METALLOPROTEASE DOMAIN"/>
    <property type="match status" value="1"/>
</dbReference>
<keyword evidence="2" id="KW-0812">Transmembrane</keyword>
<dbReference type="PROSITE" id="PS50026">
    <property type="entry name" value="EGF_3"/>
    <property type="match status" value="1"/>
</dbReference>
<dbReference type="SUPFAM" id="SSF57552">
    <property type="entry name" value="Blood coagulation inhibitor (disintegrin)"/>
    <property type="match status" value="1"/>
</dbReference>
<keyword evidence="6" id="KW-0245">EGF-like domain</keyword>
<dbReference type="InterPro" id="IPR036436">
    <property type="entry name" value="Disintegrin_dom_sf"/>
</dbReference>
<evidence type="ECO:0000256" key="8">
    <source>
        <dbReference type="SAM" id="MobiDB-lite"/>
    </source>
</evidence>
<keyword evidence="7" id="KW-0862">Zinc</keyword>
<feature type="binding site" evidence="7">
    <location>
        <position position="696"/>
    </location>
    <ligand>
        <name>Zn(2+)</name>
        <dbReference type="ChEBI" id="CHEBI:29105"/>
        <note>catalytic</note>
    </ligand>
</feature>
<dbReference type="InterPro" id="IPR013087">
    <property type="entry name" value="Znf_C2H2_type"/>
</dbReference>
<dbReference type="GO" id="GO:0006508">
    <property type="term" value="P:proteolysis"/>
    <property type="evidence" value="ECO:0007669"/>
    <property type="project" value="InterPro"/>
</dbReference>
<dbReference type="InterPro" id="IPR002870">
    <property type="entry name" value="Peptidase_M12B_N"/>
</dbReference>
<keyword evidence="7" id="KW-0479">Metal-binding</keyword>
<dbReference type="InterPro" id="IPR001590">
    <property type="entry name" value="Peptidase_M12B"/>
</dbReference>
<sequence length="1189" mass="132455">MRNCVDGVWSDRLVATTNHLVFDKRQNRNIRLRHHPATATENSPAGVWKRLQTMQQPESVRPLIITERPHPTGDTHELRPRETEEGNPFTFTPRLIHLHKDHELFEDGDITRHMYLQDLYISEADDKPTLSVSEFACHISGCSAVFSTLEEYEHHYNSLHRHVCCSCRRSLPSARLLDVHIQEWHDSLFAILAQRQDMYQCLVEGCGQKFRTSKLRKDHLIRLHKYPPDFRFDKTKKDRGTREMKRQQQKDTAMEVVDDVCESEGVCEVLSNQLEHGESMETHVSQEEACMAKSDSTEEHADLSAAAHGAGITSTEATKPRYSYSVVTFVNPLQVSDAFDNVRAGCSADLSYGEVETESVTESDDGAVENLPQLIEKKIADITQQRGRRTEDLRYFTQTAKRTMTQSVRDLVGKSFSVTHYSDQGTQITSTPDLGVHCYYHGHIVGVEDSSASIGLCSGIKGFVSLRDQMYLIEPLAGTEAGQQDNRQNTEAHSDEGLHAVYNYKHLRRKRSSCSHGNTTTFYDHGAHPSGLFQLSSLKSIAQIKDRTGKPRTVELVVVVDNTEYKKFGSKKTIEARVLEVVNHVDRLYRPMGVRVMLVGLDIWSDRDHIEVSSVPEVTLGRFLKWRQENLLPRTKHDNAQFITAVDFDGSTVGLANVNAMCTANSGAVNEDHNTNPIGVASTLAHEMGHNLGLSHDTESCFCGTSKSKAGCIMSESVGFEYPKQFSSCSRQQLSRFLEEINPACLLDTPSTNRIYGGPVCGNAFLEPGEECDCGTVELKASDSVCRPRAGDCDLIEYCTGFSASCPTDAYTQMACPATVAKDTALMDSALHGSNTAKDFGGHLQMLVSPAMETAERHLARGVQADQSCGTLFCSGGSDYPVTSWKTYKTLSNGDTCNEAIIKPEDNYPADLPMVPTGTKCGSNMVCYNQRCQDIKSIKAYGTNDCSAKCNNHGVCNHENKCHCDHGWAPPFCDVPHSEQNDGRSGGVYCVGGGRRTSAVGPGYREFDVLHQKEGNLQRDASSLPRVSPTRCFVQAVHEEAHSSDPQTSASLFLWSLQPLKPVNLCLLLPSLYILEHSSPAEQFQRKVFSKLNFNVPEETARKIVLSTAGAIEPVLSALREKIDKKLEQATENIPHLEYYDTRNQEKPHTDFRLTEVKVLAQLPGEAKKDERSRPEKGYDQNVAFNVFK</sequence>
<gene>
    <name evidence="11" type="ORF">D9C73_019824</name>
</gene>
<dbReference type="PROSITE" id="PS00028">
    <property type="entry name" value="ZINC_FINGER_C2H2_1"/>
    <property type="match status" value="2"/>
</dbReference>
<evidence type="ECO:0000313" key="12">
    <source>
        <dbReference type="Proteomes" id="UP000298787"/>
    </source>
</evidence>
<feature type="region of interest" description="Disordered" evidence="8">
    <location>
        <begin position="232"/>
        <end position="251"/>
    </location>
</feature>
<proteinExistence type="predicted"/>
<keyword evidence="4" id="KW-0472">Membrane</keyword>
<organism evidence="11 12">
    <name type="scientific">Collichthys lucidus</name>
    <name type="common">Big head croaker</name>
    <name type="synonym">Sciaena lucida</name>
    <dbReference type="NCBI Taxonomy" id="240159"/>
    <lineage>
        <taxon>Eukaryota</taxon>
        <taxon>Metazoa</taxon>
        <taxon>Chordata</taxon>
        <taxon>Craniata</taxon>
        <taxon>Vertebrata</taxon>
        <taxon>Euteleostomi</taxon>
        <taxon>Actinopterygii</taxon>
        <taxon>Neopterygii</taxon>
        <taxon>Teleostei</taxon>
        <taxon>Neoteleostei</taxon>
        <taxon>Acanthomorphata</taxon>
        <taxon>Eupercaria</taxon>
        <taxon>Sciaenidae</taxon>
        <taxon>Collichthys</taxon>
    </lineage>
</organism>
<dbReference type="GO" id="GO:0016020">
    <property type="term" value="C:membrane"/>
    <property type="evidence" value="ECO:0007669"/>
    <property type="project" value="UniProtKB-SubCell"/>
</dbReference>
<evidence type="ECO:0000256" key="7">
    <source>
        <dbReference type="PROSITE-ProRule" id="PRU00276"/>
    </source>
</evidence>
<evidence type="ECO:0000256" key="4">
    <source>
        <dbReference type="ARBA" id="ARBA00023136"/>
    </source>
</evidence>